<proteinExistence type="predicted"/>
<dbReference type="Proteomes" id="UP000004994">
    <property type="component" value="Chromosome 10"/>
</dbReference>
<dbReference type="AlphaFoldDB" id="A0A3Q7IJD2"/>
<evidence type="ECO:0000313" key="1">
    <source>
        <dbReference type="EnsemblPlants" id="Solyc10g078325.1.1"/>
    </source>
</evidence>
<dbReference type="EnsemblPlants" id="Solyc10g078325.1.1">
    <property type="protein sequence ID" value="Solyc10g078325.1.1"/>
    <property type="gene ID" value="Solyc10g078325.1"/>
</dbReference>
<sequence>MEICLFFPMVIAGQKIILTKKDNGWYYYKMSNMRSTLMPPKIVNSCYNCSVKSVERIPKRVEGFKLYQSGIWTGPHIRPY</sequence>
<evidence type="ECO:0000313" key="2">
    <source>
        <dbReference type="Proteomes" id="UP000004994"/>
    </source>
</evidence>
<protein>
    <submittedName>
        <fullName evidence="1">Uncharacterized protein</fullName>
    </submittedName>
</protein>
<reference evidence="1" key="1">
    <citation type="journal article" date="2012" name="Nature">
        <title>The tomato genome sequence provides insights into fleshy fruit evolution.</title>
        <authorList>
            <consortium name="Tomato Genome Consortium"/>
        </authorList>
    </citation>
    <scope>NUCLEOTIDE SEQUENCE [LARGE SCALE GENOMIC DNA]</scope>
    <source>
        <strain evidence="1">cv. Heinz 1706</strain>
    </source>
</reference>
<dbReference type="InParanoid" id="A0A3Q7IJD2"/>
<organism evidence="1">
    <name type="scientific">Solanum lycopersicum</name>
    <name type="common">Tomato</name>
    <name type="synonym">Lycopersicon esculentum</name>
    <dbReference type="NCBI Taxonomy" id="4081"/>
    <lineage>
        <taxon>Eukaryota</taxon>
        <taxon>Viridiplantae</taxon>
        <taxon>Streptophyta</taxon>
        <taxon>Embryophyta</taxon>
        <taxon>Tracheophyta</taxon>
        <taxon>Spermatophyta</taxon>
        <taxon>Magnoliopsida</taxon>
        <taxon>eudicotyledons</taxon>
        <taxon>Gunneridae</taxon>
        <taxon>Pentapetalae</taxon>
        <taxon>asterids</taxon>
        <taxon>lamiids</taxon>
        <taxon>Solanales</taxon>
        <taxon>Solanaceae</taxon>
        <taxon>Solanoideae</taxon>
        <taxon>Solaneae</taxon>
        <taxon>Solanum</taxon>
        <taxon>Solanum subgen. Lycopersicon</taxon>
    </lineage>
</organism>
<accession>A0A3Q7IJD2</accession>
<name>A0A3Q7IJD2_SOLLC</name>
<keyword evidence="2" id="KW-1185">Reference proteome</keyword>
<reference evidence="1" key="2">
    <citation type="submission" date="2019-01" db="UniProtKB">
        <authorList>
            <consortium name="EnsemblPlants"/>
        </authorList>
    </citation>
    <scope>IDENTIFICATION</scope>
    <source>
        <strain evidence="1">cv. Heinz 1706</strain>
    </source>
</reference>
<dbReference type="Gramene" id="Solyc10g078325.1.1">
    <property type="protein sequence ID" value="Solyc10g078325.1.1"/>
    <property type="gene ID" value="Solyc10g078325.1"/>
</dbReference>